<sequence length="72" mass="8385">MHTAWLTWEKLIGNNKQSKVHLQSILKSMVSHSGRYRADEYIDLHLDKCLCSKKCARLQFNLKGVKNDMLLP</sequence>
<dbReference type="KEGG" id="siv:SSIL_3420"/>
<dbReference type="RefSeq" id="WP_014824748.1">
    <property type="nucleotide sequence ID" value="NC_018065.1"/>
</dbReference>
<accession>F2F784</accession>
<gene>
    <name evidence="1" type="ordered locus">SSIL_3420</name>
</gene>
<protein>
    <submittedName>
        <fullName evidence="1">Uncharacterized protein</fullName>
    </submittedName>
</protein>
<keyword evidence="2" id="KW-1185">Reference proteome</keyword>
<name>F2F784_SOLSS</name>
<dbReference type="HOGENOM" id="CLU_2720215_0_0_9"/>
<evidence type="ECO:0000313" key="1">
    <source>
        <dbReference type="EMBL" id="BAK17843.1"/>
    </source>
</evidence>
<dbReference type="STRING" id="1002809.SSIL_3420"/>
<dbReference type="Proteomes" id="UP000006691">
    <property type="component" value="Chromosome"/>
</dbReference>
<reference evidence="2" key="1">
    <citation type="submission" date="2011-04" db="EMBL/GenBank/DDBJ databases">
        <title>Genome sequence of Solibacillus silvestris StLB046.</title>
        <authorList>
            <person name="Morohoshi T."/>
            <person name="Someya N."/>
            <person name="Ikeda T."/>
        </authorList>
    </citation>
    <scope>NUCLEOTIDE SEQUENCE [LARGE SCALE GENOMIC DNA]</scope>
    <source>
        <strain evidence="2">StLB046</strain>
    </source>
</reference>
<dbReference type="EMBL" id="AP012157">
    <property type="protein sequence ID" value="BAK17843.1"/>
    <property type="molecule type" value="Genomic_DNA"/>
</dbReference>
<dbReference type="AlphaFoldDB" id="F2F784"/>
<proteinExistence type="predicted"/>
<organism evidence="1 2">
    <name type="scientific">Solibacillus silvestris (strain StLB046)</name>
    <name type="common">Bacillus silvestris</name>
    <dbReference type="NCBI Taxonomy" id="1002809"/>
    <lineage>
        <taxon>Bacteria</taxon>
        <taxon>Bacillati</taxon>
        <taxon>Bacillota</taxon>
        <taxon>Bacilli</taxon>
        <taxon>Bacillales</taxon>
        <taxon>Caryophanaceae</taxon>
        <taxon>Solibacillus</taxon>
    </lineage>
</organism>
<evidence type="ECO:0000313" key="2">
    <source>
        <dbReference type="Proteomes" id="UP000006691"/>
    </source>
</evidence>
<reference evidence="1 2" key="2">
    <citation type="journal article" date="2012" name="J. Biosci. Bioeng.">
        <title>Complete genome sequence and characterization of the N-acylhomoserine lactone-degrading gene of the potato leaf-associated Solibacillus silvestris.</title>
        <authorList>
            <person name="Morohoshi T."/>
            <person name="Tominaga Y."/>
            <person name="Someya N."/>
            <person name="Ikeda T."/>
        </authorList>
    </citation>
    <scope>NUCLEOTIDE SEQUENCE [LARGE SCALE GENOMIC DNA]</scope>
    <source>
        <strain evidence="1 2">StLB046</strain>
    </source>
</reference>